<dbReference type="RefSeq" id="WP_123237506.1">
    <property type="nucleotide sequence ID" value="NZ_RJVP01000004.1"/>
</dbReference>
<evidence type="ECO:0000313" key="1">
    <source>
        <dbReference type="EMBL" id="ROH85732.1"/>
    </source>
</evidence>
<organism evidence="1 2">
    <name type="scientific">Pseudomethylobacillus aquaticus</name>
    <dbReference type="NCBI Taxonomy" id="2676064"/>
    <lineage>
        <taxon>Bacteria</taxon>
        <taxon>Pseudomonadati</taxon>
        <taxon>Pseudomonadota</taxon>
        <taxon>Betaproteobacteria</taxon>
        <taxon>Nitrosomonadales</taxon>
        <taxon>Methylophilaceae</taxon>
        <taxon>Pseudomethylobacillus</taxon>
    </lineage>
</organism>
<reference evidence="1 2" key="1">
    <citation type="submission" date="2018-10" db="EMBL/GenBank/DDBJ databases">
        <authorList>
            <person name="Chen W.-M."/>
        </authorList>
    </citation>
    <scope>NUCLEOTIDE SEQUENCE [LARGE SCALE GENOMIC DNA]</scope>
    <source>
        <strain evidence="1 2">H-5</strain>
    </source>
</reference>
<dbReference type="Pfam" id="PF03864">
    <property type="entry name" value="Phage_cap_E"/>
    <property type="match status" value="1"/>
</dbReference>
<dbReference type="AlphaFoldDB" id="A0A3N0UZE5"/>
<dbReference type="Proteomes" id="UP000275137">
    <property type="component" value="Unassembled WGS sequence"/>
</dbReference>
<proteinExistence type="predicted"/>
<dbReference type="InterPro" id="IPR005564">
    <property type="entry name" value="Major_capsid_GpE"/>
</dbReference>
<accession>A0A3N0UZE5</accession>
<name>A0A3N0UZE5_9PROT</name>
<gene>
    <name evidence="1" type="ORF">ED236_08270</name>
</gene>
<comment type="caution">
    <text evidence="1">The sequence shown here is derived from an EMBL/GenBank/DDBJ whole genome shotgun (WGS) entry which is preliminary data.</text>
</comment>
<protein>
    <submittedName>
        <fullName evidence="1">Major capsid protein</fullName>
    </submittedName>
</protein>
<sequence length="340" mass="37731">MQNPFENPGFSVASLTAAINLIPNRYGRLESLNLFPARPVRTRQIIVEEYAGRLNLLPTRAPGSPGTVGERGKRNLRSFVVPHIPHDDVVLPEEVQGLRAFGSETEMEAIGGVMARHLETMRNKHAITLEHLRMGALKGKILDADGSELINLFDEFKITAQSVSFEFSTKEDEGNLKESCLELLSLMEDGLNGEFSTGTHVLCSPEFFRALVTHAEVKTAYQNWQQGVVLINDMRSGFNYSGITFEEYRGQAAFVQDDGILGTRRFIAAGEAHAFPIGTVDTFATYFAPADFNETVNTLGQTLYAKQEPRKFDRGTDLHTQSNPLPMCHRPNVLIKLTSA</sequence>
<evidence type="ECO:0000313" key="2">
    <source>
        <dbReference type="Proteomes" id="UP000275137"/>
    </source>
</evidence>
<dbReference type="EMBL" id="RJVP01000004">
    <property type="protein sequence ID" value="ROH85732.1"/>
    <property type="molecule type" value="Genomic_DNA"/>
</dbReference>
<keyword evidence="2" id="KW-1185">Reference proteome</keyword>